<accession>A0A9J5XFJ5</accession>
<sequence>MGFMKVAMLFLSITIVFSFYMATLTAAAVYKVGDDAGWTFGSANVNYHIWAATKKFQVGDILVFVYDKTQNNVLRVSLHDYHNCNAANPIRSYSSGNDSITIMGPGHYYYICGFPGHCLTGQKVDVRVPKVFRPSDFPIGSPSPAPATALSTTSVHVTAPAPAKSSAPSLFINNGLGLSLTLFMIVISAYYHMDNVVRVTHKNFNTCNATTTYATFNTGNDTFVIKRPGHFYFISSFPGHCQNGQRVDIRVPRPTKSSPSPSPSPTLPRAPSSSSSPPPTEPITPTSTQAPAPSPSGSSEMLFSIKLWLSMLLIVVVAIV</sequence>
<dbReference type="GO" id="GO:0046872">
    <property type="term" value="F:metal ion binding"/>
    <property type="evidence" value="ECO:0007669"/>
    <property type="project" value="UniProtKB-KW"/>
</dbReference>
<dbReference type="FunFam" id="2.60.40.420:FF:000003">
    <property type="entry name" value="Blue copper"/>
    <property type="match status" value="1"/>
</dbReference>
<evidence type="ECO:0000256" key="2">
    <source>
        <dbReference type="ARBA" id="ARBA00023008"/>
    </source>
</evidence>
<evidence type="ECO:0000313" key="9">
    <source>
        <dbReference type="Proteomes" id="UP000824120"/>
    </source>
</evidence>
<keyword evidence="3" id="KW-0325">Glycoprotein</keyword>
<feature type="region of interest" description="Disordered" evidence="4">
    <location>
        <begin position="250"/>
        <end position="296"/>
    </location>
</feature>
<keyword evidence="5" id="KW-1133">Transmembrane helix</keyword>
<evidence type="ECO:0000256" key="3">
    <source>
        <dbReference type="ARBA" id="ARBA00023180"/>
    </source>
</evidence>
<dbReference type="InterPro" id="IPR039391">
    <property type="entry name" value="Phytocyanin-like"/>
</dbReference>
<proteinExistence type="predicted"/>
<feature type="transmembrane region" description="Helical" evidence="5">
    <location>
        <begin position="170"/>
        <end position="191"/>
    </location>
</feature>
<evidence type="ECO:0000256" key="4">
    <source>
        <dbReference type="SAM" id="MobiDB-lite"/>
    </source>
</evidence>
<dbReference type="AlphaFoldDB" id="A0A9J5XFJ5"/>
<feature type="domain" description="Phytocyanin" evidence="7">
    <location>
        <begin position="135"/>
        <end position="253"/>
    </location>
</feature>
<dbReference type="InterPro" id="IPR008972">
    <property type="entry name" value="Cupredoxin"/>
</dbReference>
<dbReference type="PROSITE" id="PS51485">
    <property type="entry name" value="PHYTOCYANIN"/>
    <property type="match status" value="2"/>
</dbReference>
<organism evidence="8 9">
    <name type="scientific">Solanum commersonii</name>
    <name type="common">Commerson's wild potato</name>
    <name type="synonym">Commerson's nightshade</name>
    <dbReference type="NCBI Taxonomy" id="4109"/>
    <lineage>
        <taxon>Eukaryota</taxon>
        <taxon>Viridiplantae</taxon>
        <taxon>Streptophyta</taxon>
        <taxon>Embryophyta</taxon>
        <taxon>Tracheophyta</taxon>
        <taxon>Spermatophyta</taxon>
        <taxon>Magnoliopsida</taxon>
        <taxon>eudicotyledons</taxon>
        <taxon>Gunneridae</taxon>
        <taxon>Pentapetalae</taxon>
        <taxon>asterids</taxon>
        <taxon>lamiids</taxon>
        <taxon>Solanales</taxon>
        <taxon>Solanaceae</taxon>
        <taxon>Solanoideae</taxon>
        <taxon>Solaneae</taxon>
        <taxon>Solanum</taxon>
    </lineage>
</organism>
<protein>
    <recommendedName>
        <fullName evidence="7">Phytocyanin domain-containing protein</fullName>
    </recommendedName>
</protein>
<dbReference type="SUPFAM" id="SSF49503">
    <property type="entry name" value="Cupredoxins"/>
    <property type="match status" value="2"/>
</dbReference>
<comment type="caution">
    <text evidence="8">The sequence shown here is derived from an EMBL/GenBank/DDBJ whole genome shotgun (WGS) entry which is preliminary data.</text>
</comment>
<dbReference type="Proteomes" id="UP000824120">
    <property type="component" value="Chromosome 9"/>
</dbReference>
<feature type="domain" description="Phytocyanin" evidence="7">
    <location>
        <begin position="28"/>
        <end position="130"/>
    </location>
</feature>
<evidence type="ECO:0000313" key="8">
    <source>
        <dbReference type="EMBL" id="KAG5587147.1"/>
    </source>
</evidence>
<dbReference type="GO" id="GO:0005886">
    <property type="term" value="C:plasma membrane"/>
    <property type="evidence" value="ECO:0007669"/>
    <property type="project" value="TreeGrafter"/>
</dbReference>
<keyword evidence="9" id="KW-1185">Reference proteome</keyword>
<name>A0A9J5XFJ5_SOLCO</name>
<dbReference type="PANTHER" id="PTHR33021:SF417">
    <property type="entry name" value="MAVICYANIN-LIKE"/>
    <property type="match status" value="1"/>
</dbReference>
<keyword evidence="5" id="KW-0472">Membrane</keyword>
<feature type="signal peptide" evidence="6">
    <location>
        <begin position="1"/>
        <end position="18"/>
    </location>
</feature>
<dbReference type="Gene3D" id="2.60.40.420">
    <property type="entry name" value="Cupredoxins - blue copper proteins"/>
    <property type="match status" value="2"/>
</dbReference>
<dbReference type="EMBL" id="JACXVP010000009">
    <property type="protein sequence ID" value="KAG5587147.1"/>
    <property type="molecule type" value="Genomic_DNA"/>
</dbReference>
<dbReference type="OrthoDB" id="1933492at2759"/>
<gene>
    <name evidence="8" type="ORF">H5410_047581</name>
</gene>
<keyword evidence="6" id="KW-0732">Signal</keyword>
<dbReference type="PROSITE" id="PS00196">
    <property type="entry name" value="COPPER_BLUE"/>
    <property type="match status" value="1"/>
</dbReference>
<reference evidence="8 9" key="1">
    <citation type="submission" date="2020-09" db="EMBL/GenBank/DDBJ databases">
        <title>De no assembly of potato wild relative species, Solanum commersonii.</title>
        <authorList>
            <person name="Cho K."/>
        </authorList>
    </citation>
    <scope>NUCLEOTIDE SEQUENCE [LARGE SCALE GENOMIC DNA]</scope>
    <source>
        <strain evidence="8">LZ3.2</strain>
        <tissue evidence="8">Leaf</tissue>
    </source>
</reference>
<keyword evidence="1" id="KW-0479">Metal-binding</keyword>
<evidence type="ECO:0000256" key="6">
    <source>
        <dbReference type="SAM" id="SignalP"/>
    </source>
</evidence>
<keyword evidence="5" id="KW-0812">Transmembrane</keyword>
<keyword evidence="2" id="KW-0186">Copper</keyword>
<dbReference type="CDD" id="cd04216">
    <property type="entry name" value="Phytocyanin"/>
    <property type="match status" value="1"/>
</dbReference>
<dbReference type="InterPro" id="IPR028871">
    <property type="entry name" value="BlueCu_1_BS"/>
</dbReference>
<evidence type="ECO:0000259" key="7">
    <source>
        <dbReference type="PROSITE" id="PS51485"/>
    </source>
</evidence>
<dbReference type="InterPro" id="IPR003245">
    <property type="entry name" value="Phytocyanin_dom"/>
</dbReference>
<feature type="chain" id="PRO_5039909865" description="Phytocyanin domain-containing protein" evidence="6">
    <location>
        <begin position="19"/>
        <end position="320"/>
    </location>
</feature>
<evidence type="ECO:0000256" key="1">
    <source>
        <dbReference type="ARBA" id="ARBA00022723"/>
    </source>
</evidence>
<evidence type="ECO:0000256" key="5">
    <source>
        <dbReference type="SAM" id="Phobius"/>
    </source>
</evidence>
<dbReference type="Pfam" id="PF02298">
    <property type="entry name" value="Cu_bind_like"/>
    <property type="match status" value="2"/>
</dbReference>
<dbReference type="GO" id="GO:0009055">
    <property type="term" value="F:electron transfer activity"/>
    <property type="evidence" value="ECO:0007669"/>
    <property type="project" value="InterPro"/>
</dbReference>
<feature type="compositionally biased region" description="Low complexity" evidence="4">
    <location>
        <begin position="283"/>
        <end position="296"/>
    </location>
</feature>
<dbReference type="PANTHER" id="PTHR33021">
    <property type="entry name" value="BLUE COPPER PROTEIN"/>
    <property type="match status" value="1"/>
</dbReference>